<dbReference type="PANTHER" id="PTHR10783:SF103">
    <property type="entry name" value="SOLUTE CARRIER FAMILY 53 MEMBER 1"/>
    <property type="match status" value="1"/>
</dbReference>
<sequence>MGKQKQQAEVSQKKTKKELEEEEEEKKYKEELELEEIEEKEKEKQEKEKKKREKELKWTIEQEYFDVGLLEWDEFYIPFDKYRKMYENSDSKNIVETLRKDIEKIELFINYKANDIYEKWVSVKDQQKDTDENTLAVKNEIECLRAYYQYHLVLFEKFFKREMEDIYNNLLPKINNMIKNEGEKILNLEDSFKSTTKATNRITSLTTQQVEEYTENEEYLREREKYVLKQDILVQENKRYFTLQIGFVFLIPVLLNYSISIQSIQFENMHFYRAFFQLTLYTCCFSVCLWIWSKCKINYKVIFETPYQKENPVFWNSIFNIILMVGCLFTIFDSTFLDSPSVRQYCLILLFLQLYLGYKFIFTKALRVILDPFKFLVEFKSTFFTDQLCSVTLLLQDIDFFICYEYLQRSTDYCLDKKILHKGFLIAAIPLFWRLIQSFLMIFTTHKSFPFLQRPGFYNTIKFISNLYTVYCNYNRQFDSYYQQQWQYAIIVSSSLNYLWDVYQDWGLLRPQYFFLREKMLFKNQMYYVLAIIVNLCLRFSWIVANDISLKRMFYITYLNPFEQVALFAALEIVRRNIWNLFILEKLQIDLNNNYRVVQSLKEVTKNLENAQNSKDPDVKKILKNYNLLTKKVALQEVIEISNDLKQSYKQLSKKTRVKQE</sequence>
<name>I7MHS1_TETTS</name>
<comment type="subcellular location">
    <subcellularLocation>
        <location evidence="1">Membrane</location>
        <topology evidence="1">Multi-pass membrane protein</topology>
    </subcellularLocation>
</comment>
<proteinExistence type="predicted"/>
<reference evidence="9" key="1">
    <citation type="journal article" date="2006" name="PLoS Biol.">
        <title>Macronuclear genome sequence of the ciliate Tetrahymena thermophila, a model eukaryote.</title>
        <authorList>
            <person name="Eisen J.A."/>
            <person name="Coyne R.S."/>
            <person name="Wu M."/>
            <person name="Wu D."/>
            <person name="Thiagarajan M."/>
            <person name="Wortman J.R."/>
            <person name="Badger J.H."/>
            <person name="Ren Q."/>
            <person name="Amedeo P."/>
            <person name="Jones K.M."/>
            <person name="Tallon L.J."/>
            <person name="Delcher A.L."/>
            <person name="Salzberg S.L."/>
            <person name="Silva J.C."/>
            <person name="Haas B.J."/>
            <person name="Majoros W.H."/>
            <person name="Farzad M."/>
            <person name="Carlton J.M."/>
            <person name="Smith R.K. Jr."/>
            <person name="Garg J."/>
            <person name="Pearlman R.E."/>
            <person name="Karrer K.M."/>
            <person name="Sun L."/>
            <person name="Manning G."/>
            <person name="Elde N.C."/>
            <person name="Turkewitz A.P."/>
            <person name="Asai D.J."/>
            <person name="Wilkes D.E."/>
            <person name="Wang Y."/>
            <person name="Cai H."/>
            <person name="Collins K."/>
            <person name="Stewart B.A."/>
            <person name="Lee S.R."/>
            <person name="Wilamowska K."/>
            <person name="Weinberg Z."/>
            <person name="Ruzzo W.L."/>
            <person name="Wloga D."/>
            <person name="Gaertig J."/>
            <person name="Frankel J."/>
            <person name="Tsao C.-C."/>
            <person name="Gorovsky M.A."/>
            <person name="Keeling P.J."/>
            <person name="Waller R.F."/>
            <person name="Patron N.J."/>
            <person name="Cherry J.M."/>
            <person name="Stover N.A."/>
            <person name="Krieger C.J."/>
            <person name="del Toro C."/>
            <person name="Ryder H.F."/>
            <person name="Williamson S.C."/>
            <person name="Barbeau R.A."/>
            <person name="Hamilton E.P."/>
            <person name="Orias E."/>
        </authorList>
    </citation>
    <scope>NUCLEOTIDE SEQUENCE [LARGE SCALE GENOMIC DNA]</scope>
    <source>
        <strain evidence="9">SB210</strain>
    </source>
</reference>
<dbReference type="PANTHER" id="PTHR10783">
    <property type="entry name" value="XENOTROPIC AND POLYTROPIC RETROVIRUS RECEPTOR 1-RELATED"/>
    <property type="match status" value="1"/>
</dbReference>
<keyword evidence="2 6" id="KW-0812">Transmembrane</keyword>
<keyword evidence="9" id="KW-1185">Reference proteome</keyword>
<evidence type="ECO:0000259" key="7">
    <source>
        <dbReference type="PROSITE" id="PS51380"/>
    </source>
</evidence>
<dbReference type="GO" id="GO:0005794">
    <property type="term" value="C:Golgi apparatus"/>
    <property type="evidence" value="ECO:0007669"/>
    <property type="project" value="TreeGrafter"/>
</dbReference>
<dbReference type="eggNOG" id="KOG1162">
    <property type="taxonomic scope" value="Eukaryota"/>
</dbReference>
<dbReference type="GeneID" id="7845104"/>
<dbReference type="Pfam" id="PF03124">
    <property type="entry name" value="EXS"/>
    <property type="match status" value="1"/>
</dbReference>
<dbReference type="EMBL" id="GG662821">
    <property type="protein sequence ID" value="EAR89364.1"/>
    <property type="molecule type" value="Genomic_DNA"/>
</dbReference>
<evidence type="ECO:0000256" key="6">
    <source>
        <dbReference type="SAM" id="Phobius"/>
    </source>
</evidence>
<evidence type="ECO:0000313" key="8">
    <source>
        <dbReference type="EMBL" id="EAR89364.1"/>
    </source>
</evidence>
<keyword evidence="4 6" id="KW-0472">Membrane</keyword>
<organism evidence="8 9">
    <name type="scientific">Tetrahymena thermophila (strain SB210)</name>
    <dbReference type="NCBI Taxonomy" id="312017"/>
    <lineage>
        <taxon>Eukaryota</taxon>
        <taxon>Sar</taxon>
        <taxon>Alveolata</taxon>
        <taxon>Ciliophora</taxon>
        <taxon>Intramacronucleata</taxon>
        <taxon>Oligohymenophorea</taxon>
        <taxon>Hymenostomatida</taxon>
        <taxon>Tetrahymenina</taxon>
        <taxon>Tetrahymenidae</taxon>
        <taxon>Tetrahymena</taxon>
    </lineage>
</organism>
<evidence type="ECO:0000256" key="1">
    <source>
        <dbReference type="ARBA" id="ARBA00004141"/>
    </source>
</evidence>
<dbReference type="OMA" id="SAMNIMA"/>
<dbReference type="OrthoDB" id="9970435at2759"/>
<dbReference type="PROSITE" id="PS51380">
    <property type="entry name" value="EXS"/>
    <property type="match status" value="1"/>
</dbReference>
<feature type="transmembrane region" description="Helical" evidence="6">
    <location>
        <begin position="419"/>
        <end position="436"/>
    </location>
</feature>
<dbReference type="GO" id="GO:0000822">
    <property type="term" value="F:inositol hexakisphosphate binding"/>
    <property type="evidence" value="ECO:0007669"/>
    <property type="project" value="TreeGrafter"/>
</dbReference>
<dbReference type="Proteomes" id="UP000009168">
    <property type="component" value="Unassembled WGS sequence"/>
</dbReference>
<dbReference type="RefSeq" id="XP_001009609.1">
    <property type="nucleotide sequence ID" value="XM_001009609.3"/>
</dbReference>
<dbReference type="InParanoid" id="I7MHS1"/>
<evidence type="ECO:0000256" key="3">
    <source>
        <dbReference type="ARBA" id="ARBA00022989"/>
    </source>
</evidence>
<feature type="compositionally biased region" description="Polar residues" evidence="5">
    <location>
        <begin position="1"/>
        <end position="10"/>
    </location>
</feature>
<dbReference type="KEGG" id="tet:TTHERM_00373810"/>
<feature type="transmembrane region" description="Helical" evidence="6">
    <location>
        <begin position="271"/>
        <end position="293"/>
    </location>
</feature>
<dbReference type="AlphaFoldDB" id="I7MHS1"/>
<feature type="transmembrane region" description="Helical" evidence="6">
    <location>
        <begin position="526"/>
        <end position="545"/>
    </location>
</feature>
<evidence type="ECO:0000256" key="2">
    <source>
        <dbReference type="ARBA" id="ARBA00022692"/>
    </source>
</evidence>
<accession>I7MHS1</accession>
<evidence type="ECO:0000256" key="5">
    <source>
        <dbReference type="SAM" id="MobiDB-lite"/>
    </source>
</evidence>
<feature type="domain" description="EXS" evidence="7">
    <location>
        <begin position="414"/>
        <end position="616"/>
    </location>
</feature>
<dbReference type="GO" id="GO:0005886">
    <property type="term" value="C:plasma membrane"/>
    <property type="evidence" value="ECO:0007669"/>
    <property type="project" value="TreeGrafter"/>
</dbReference>
<dbReference type="InterPro" id="IPR004342">
    <property type="entry name" value="EXS_C"/>
</dbReference>
<evidence type="ECO:0000256" key="4">
    <source>
        <dbReference type="ARBA" id="ARBA00023136"/>
    </source>
</evidence>
<feature type="transmembrane region" description="Helical" evidence="6">
    <location>
        <begin position="240"/>
        <end position="259"/>
    </location>
</feature>
<keyword evidence="3 6" id="KW-1133">Transmembrane helix</keyword>
<protein>
    <submittedName>
        <fullName evidence="8">EXS family protein</fullName>
    </submittedName>
</protein>
<dbReference type="GO" id="GO:0006817">
    <property type="term" value="P:phosphate ion transport"/>
    <property type="evidence" value="ECO:0007669"/>
    <property type="project" value="TreeGrafter"/>
</dbReference>
<dbReference type="HOGENOM" id="CLU_415346_0_0_1"/>
<dbReference type="GO" id="GO:0016036">
    <property type="term" value="P:cellular response to phosphate starvation"/>
    <property type="evidence" value="ECO:0007669"/>
    <property type="project" value="TreeGrafter"/>
</dbReference>
<feature type="transmembrane region" description="Helical" evidence="6">
    <location>
        <begin position="313"/>
        <end position="332"/>
    </location>
</feature>
<evidence type="ECO:0000313" key="9">
    <source>
        <dbReference type="Proteomes" id="UP000009168"/>
    </source>
</evidence>
<gene>
    <name evidence="8" type="ORF">TTHERM_00373810</name>
</gene>
<feature type="transmembrane region" description="Helical" evidence="6">
    <location>
        <begin position="344"/>
        <end position="362"/>
    </location>
</feature>
<feature type="region of interest" description="Disordered" evidence="5">
    <location>
        <begin position="1"/>
        <end position="32"/>
    </location>
</feature>